<dbReference type="AlphaFoldDB" id="A0A368GNY3"/>
<keyword evidence="4" id="KW-1185">Reference proteome</keyword>
<dbReference type="STRING" id="29170.A0A368GNY3"/>
<feature type="compositionally biased region" description="Low complexity" evidence="1">
    <location>
        <begin position="172"/>
        <end position="187"/>
    </location>
</feature>
<feature type="compositionally biased region" description="Basic and acidic residues" evidence="1">
    <location>
        <begin position="698"/>
        <end position="719"/>
    </location>
</feature>
<evidence type="ECO:0000313" key="3">
    <source>
        <dbReference type="EMBL" id="RCN44637.1"/>
    </source>
</evidence>
<gene>
    <name evidence="3" type="ORF">ANCCAN_09387</name>
</gene>
<evidence type="ECO:0000256" key="1">
    <source>
        <dbReference type="SAM" id="MobiDB-lite"/>
    </source>
</evidence>
<sequence>MAFVLSVIVLLSVGANPLNTSPGKNPRTPERKFFEVDTTKLQDFWHTAMVRGLIKKPFQAHSKRVLSLLPRVEQVVFELCVRDAKSTVALAKCAVRVLDTRDAMEQANKAMGTNPPLFRFFDNYQLDKTTYSTTSSIRRKVSDFKRFLYKDGERKQFVRVHKRKRRRKRTSGNGVDDTPNNDTVDVPGRNSGNQRTVPKYEPMRPGTRPAMNFGRIVSEYLRRLLLGSKPSSHIRNLQLIRDHFRRVEQCNQFFRRMNQKNRRFFDKVNLGIDSRTPEVENNAVSTMEGVLEVVNDFAAQTSSSERLSVMSPRLFSLLPDTSESSRNQFLSPTLLSFQKDGYLSLPELFDEMIAKIKPEIEDVRYIKLPLVQELSRKHEKWMRARSQFTAEQETDYEQVGYAFMNEDQLKLIYNRQGIANTKLHRICTLGEGTLYEQLLHGINVTEIATMTKEQKMKRIENDIRALAAMDRPGWPAWGTNSTRHRRAAEGNTLEHIVEREATESQFELEENPEDRINGILFETLHPFAFTTEVGIGAALEVVTLSPNAFLEELLFPRALVLETLSPRAFLAAILSPNALIARVLSPTAFRFELLSPRALHTWIVSPEAFLAEILSPRFLDPRIASPQALLLEVLSPGILSPNIWSPETASLLILSPNILSPRIQSEERMVVEVMSPHILGGAHSHEEAFHYVTELGSHSDHIHGDTEHEKAEGTHHSHEIEEEEHSIPGLPPWIHIINGR</sequence>
<keyword evidence="2" id="KW-0732">Signal</keyword>
<feature type="signal peptide" evidence="2">
    <location>
        <begin position="1"/>
        <end position="17"/>
    </location>
</feature>
<proteinExistence type="predicted"/>
<dbReference type="EMBL" id="JOJR01000124">
    <property type="protein sequence ID" value="RCN44637.1"/>
    <property type="molecule type" value="Genomic_DNA"/>
</dbReference>
<feature type="compositionally biased region" description="Basic residues" evidence="1">
    <location>
        <begin position="158"/>
        <end position="170"/>
    </location>
</feature>
<protein>
    <submittedName>
        <fullName evidence="3">Uncharacterized protein</fullName>
    </submittedName>
</protein>
<evidence type="ECO:0000313" key="4">
    <source>
        <dbReference type="Proteomes" id="UP000252519"/>
    </source>
</evidence>
<feature type="region of interest" description="Disordered" evidence="1">
    <location>
        <begin position="698"/>
        <end position="731"/>
    </location>
</feature>
<reference evidence="3 4" key="1">
    <citation type="submission" date="2014-10" db="EMBL/GenBank/DDBJ databases">
        <title>Draft genome of the hookworm Ancylostoma caninum.</title>
        <authorList>
            <person name="Mitreva M."/>
        </authorList>
    </citation>
    <scope>NUCLEOTIDE SEQUENCE [LARGE SCALE GENOMIC DNA]</scope>
    <source>
        <strain evidence="3 4">Baltimore</strain>
    </source>
</reference>
<feature type="chain" id="PRO_5016793715" evidence="2">
    <location>
        <begin position="18"/>
        <end position="740"/>
    </location>
</feature>
<dbReference type="Proteomes" id="UP000252519">
    <property type="component" value="Unassembled WGS sequence"/>
</dbReference>
<organism evidence="3 4">
    <name type="scientific">Ancylostoma caninum</name>
    <name type="common">Dog hookworm</name>
    <dbReference type="NCBI Taxonomy" id="29170"/>
    <lineage>
        <taxon>Eukaryota</taxon>
        <taxon>Metazoa</taxon>
        <taxon>Ecdysozoa</taxon>
        <taxon>Nematoda</taxon>
        <taxon>Chromadorea</taxon>
        <taxon>Rhabditida</taxon>
        <taxon>Rhabditina</taxon>
        <taxon>Rhabditomorpha</taxon>
        <taxon>Strongyloidea</taxon>
        <taxon>Ancylostomatidae</taxon>
        <taxon>Ancylostomatinae</taxon>
        <taxon>Ancylostoma</taxon>
    </lineage>
</organism>
<feature type="region of interest" description="Disordered" evidence="1">
    <location>
        <begin position="158"/>
        <end position="207"/>
    </location>
</feature>
<dbReference type="PANTHER" id="PTHR21523">
    <property type="match status" value="1"/>
</dbReference>
<dbReference type="OrthoDB" id="5870064at2759"/>
<evidence type="ECO:0000256" key="2">
    <source>
        <dbReference type="SAM" id="SignalP"/>
    </source>
</evidence>
<name>A0A368GNY3_ANCCA</name>
<comment type="caution">
    <text evidence="3">The sequence shown here is derived from an EMBL/GenBank/DDBJ whole genome shotgun (WGS) entry which is preliminary data.</text>
</comment>
<accession>A0A368GNY3</accession>
<dbReference type="PANTHER" id="PTHR21523:SF38">
    <property type="entry name" value="MLT-TEN (MLT-10) RELATED"/>
    <property type="match status" value="1"/>
</dbReference>